<accession>A0A3B3SLD3</accession>
<dbReference type="InterPro" id="IPR033118">
    <property type="entry name" value="EXPERA"/>
</dbReference>
<reference evidence="7" key="1">
    <citation type="submission" date="2025-08" db="UniProtKB">
        <authorList>
            <consortium name="Ensembl"/>
        </authorList>
    </citation>
    <scope>IDENTIFICATION</scope>
</reference>
<evidence type="ECO:0000313" key="7">
    <source>
        <dbReference type="Ensembl" id="ENSPKIP00000031158.1"/>
    </source>
</evidence>
<evidence type="ECO:0000256" key="3">
    <source>
        <dbReference type="ARBA" id="ARBA00022989"/>
    </source>
</evidence>
<dbReference type="Proteomes" id="UP000261540">
    <property type="component" value="Unplaced"/>
</dbReference>
<keyword evidence="3 5" id="KW-1133">Transmembrane helix</keyword>
<feature type="domain" description="EXPERA" evidence="6">
    <location>
        <begin position="1"/>
        <end position="110"/>
    </location>
</feature>
<dbReference type="InterPro" id="IPR051987">
    <property type="entry name" value="Sigma-2_receptor-like"/>
</dbReference>
<dbReference type="STRING" id="1676925.ENSPKIP00000031158"/>
<evidence type="ECO:0000256" key="1">
    <source>
        <dbReference type="ARBA" id="ARBA00004141"/>
    </source>
</evidence>
<evidence type="ECO:0000256" key="5">
    <source>
        <dbReference type="PROSITE-ProRule" id="PRU01087"/>
    </source>
</evidence>
<dbReference type="GO" id="GO:0016020">
    <property type="term" value="C:membrane"/>
    <property type="evidence" value="ECO:0007669"/>
    <property type="project" value="UniProtKB-SubCell"/>
</dbReference>
<dbReference type="Pfam" id="PF05241">
    <property type="entry name" value="EBP"/>
    <property type="match status" value="1"/>
</dbReference>
<keyword evidence="4 5" id="KW-0472">Membrane</keyword>
<dbReference type="Ensembl" id="ENSPKIT00000011999.1">
    <property type="protein sequence ID" value="ENSPKIP00000031158.1"/>
    <property type="gene ID" value="ENSPKIG00000011756.1"/>
</dbReference>
<keyword evidence="2 5" id="KW-0812">Transmembrane</keyword>
<dbReference type="PANTHER" id="PTHR31204:SF1">
    <property type="entry name" value="SIGMA INTRACELLULAR RECEPTOR 2"/>
    <property type="match status" value="1"/>
</dbReference>
<evidence type="ECO:0000259" key="6">
    <source>
        <dbReference type="PROSITE" id="PS51751"/>
    </source>
</evidence>
<proteinExistence type="predicted"/>
<keyword evidence="8" id="KW-1185">Reference proteome</keyword>
<dbReference type="GeneTree" id="ENSGT00390000007149"/>
<dbReference type="AlphaFoldDB" id="A0A3B3SLD3"/>
<comment type="subcellular location">
    <subcellularLocation>
        <location evidence="1">Membrane</location>
        <topology evidence="1">Multi-pass membrane protein</topology>
    </subcellularLocation>
</comment>
<name>A0A3B3SLD3_9TELE</name>
<evidence type="ECO:0000313" key="8">
    <source>
        <dbReference type="Proteomes" id="UP000261540"/>
    </source>
</evidence>
<evidence type="ECO:0000256" key="4">
    <source>
        <dbReference type="ARBA" id="ARBA00023136"/>
    </source>
</evidence>
<dbReference type="PROSITE" id="PS51751">
    <property type="entry name" value="EXPERA"/>
    <property type="match status" value="1"/>
</dbReference>
<dbReference type="PANTHER" id="PTHR31204">
    <property type="entry name" value="SIGMA INTRACELLULAR RECEPTOR 2"/>
    <property type="match status" value="1"/>
</dbReference>
<reference evidence="7" key="2">
    <citation type="submission" date="2025-09" db="UniProtKB">
        <authorList>
            <consortium name="Ensembl"/>
        </authorList>
    </citation>
    <scope>IDENTIFICATION</scope>
</reference>
<dbReference type="GO" id="GO:0005783">
    <property type="term" value="C:endoplasmic reticulum"/>
    <property type="evidence" value="ECO:0007669"/>
    <property type="project" value="TreeGrafter"/>
</dbReference>
<organism evidence="7 8">
    <name type="scientific">Paramormyrops kingsleyae</name>
    <dbReference type="NCBI Taxonomy" id="1676925"/>
    <lineage>
        <taxon>Eukaryota</taxon>
        <taxon>Metazoa</taxon>
        <taxon>Chordata</taxon>
        <taxon>Craniata</taxon>
        <taxon>Vertebrata</taxon>
        <taxon>Euteleostomi</taxon>
        <taxon>Actinopterygii</taxon>
        <taxon>Neopterygii</taxon>
        <taxon>Teleostei</taxon>
        <taxon>Osteoglossocephala</taxon>
        <taxon>Osteoglossomorpha</taxon>
        <taxon>Osteoglossiformes</taxon>
        <taxon>Mormyridae</taxon>
        <taxon>Paramormyrops</taxon>
    </lineage>
</organism>
<evidence type="ECO:0000256" key="2">
    <source>
        <dbReference type="ARBA" id="ARBA00022692"/>
    </source>
</evidence>
<sequence>MLTDLLKWYAAEFKDPMMLDPPIWFKSFVFSFKVHNLVTARNPNNSYCRWIRTPAIIYSTHVATTLIPILAYILFNQFPNSPHPGPKTSRERLTLMAIYSPYLIIPLMLLLTMLYHPLGNKKK</sequence>
<protein>
    <submittedName>
        <fullName evidence="7">Transmembrane protein 97</fullName>
    </submittedName>
</protein>